<organism evidence="1 2">
    <name type="scientific">Caballeronia choica</name>
    <dbReference type="NCBI Taxonomy" id="326476"/>
    <lineage>
        <taxon>Bacteria</taxon>
        <taxon>Pseudomonadati</taxon>
        <taxon>Pseudomonadota</taxon>
        <taxon>Betaproteobacteria</taxon>
        <taxon>Burkholderiales</taxon>
        <taxon>Burkholderiaceae</taxon>
        <taxon>Caballeronia</taxon>
    </lineage>
</organism>
<keyword evidence="2" id="KW-1185">Reference proteome</keyword>
<gene>
    <name evidence="1" type="ORF">AWB68_01692</name>
</gene>
<protein>
    <submittedName>
        <fullName evidence="1">Uncharacterized protein</fullName>
    </submittedName>
</protein>
<name>A0A158H2W9_9BURK</name>
<dbReference type="AlphaFoldDB" id="A0A158H2W9"/>
<dbReference type="EMBL" id="FCON02000013">
    <property type="protein sequence ID" value="SAL38682.1"/>
    <property type="molecule type" value="Genomic_DNA"/>
</dbReference>
<sequence>MTSYSYKDINPLWSLVDPLTVDQAAALIAGFDPYSIDKSGDFFQDGETGLTDSDGIAWVWTAHAALANAINARKLKATVRRSAWERGWDEEPADDERLTNQVTIRPEDEAEAWNVEPHRLRVRGIVYRVHPDWGLTTVAVDDVRAWLMSRGFREGFFFPDATDAPDYLNPSDPRYAPKLAAAVSAWQANPNPKGRSVKDALKKYVREHAAEFRLTDEEGKPNETGIEEVAKVANWQDKGGAPRT</sequence>
<evidence type="ECO:0000313" key="2">
    <source>
        <dbReference type="Proteomes" id="UP000054770"/>
    </source>
</evidence>
<dbReference type="RefSeq" id="WP_087643900.1">
    <property type="nucleotide sequence ID" value="NZ_FCON02000013.1"/>
</dbReference>
<comment type="caution">
    <text evidence="1">The sequence shown here is derived from an EMBL/GenBank/DDBJ whole genome shotgun (WGS) entry which is preliminary data.</text>
</comment>
<dbReference type="Proteomes" id="UP000054770">
    <property type="component" value="Unassembled WGS sequence"/>
</dbReference>
<dbReference type="OrthoDB" id="9096133at2"/>
<reference evidence="1" key="1">
    <citation type="submission" date="2016-01" db="EMBL/GenBank/DDBJ databases">
        <authorList>
            <person name="Peeters C."/>
        </authorList>
    </citation>
    <scope>NUCLEOTIDE SEQUENCE [LARGE SCALE GENOMIC DNA]</scope>
    <source>
        <strain evidence="1">LMG 22940</strain>
    </source>
</reference>
<proteinExistence type="predicted"/>
<accession>A0A158H2W9</accession>
<evidence type="ECO:0000313" key="1">
    <source>
        <dbReference type="EMBL" id="SAL38682.1"/>
    </source>
</evidence>